<reference evidence="4 5" key="1">
    <citation type="submission" date="2018-08" db="EMBL/GenBank/DDBJ databases">
        <title>Recombination of ecologically and evolutionarily significant loci maintains genetic cohesion in the Pseudomonas syringae species complex.</title>
        <authorList>
            <person name="Dillon M."/>
            <person name="Thakur S."/>
            <person name="Almeida R.N.D."/>
            <person name="Weir B.S."/>
            <person name="Guttman D.S."/>
        </authorList>
    </citation>
    <scope>NUCLEOTIDE SEQUENCE [LARGE SCALE GENOMIC DNA]</scope>
    <source>
        <strain evidence="4 5">ICMP 14479</strain>
    </source>
</reference>
<dbReference type="InterPro" id="IPR036291">
    <property type="entry name" value="NAD(P)-bd_dom_sf"/>
</dbReference>
<gene>
    <name evidence="4" type="ORF">ALP29_200858</name>
</gene>
<dbReference type="Proteomes" id="UP000280395">
    <property type="component" value="Unassembled WGS sequence"/>
</dbReference>
<dbReference type="AlphaFoldDB" id="A0A3M5VMT7"/>
<evidence type="ECO:0000256" key="1">
    <source>
        <dbReference type="ARBA" id="ARBA00006484"/>
    </source>
</evidence>
<dbReference type="RefSeq" id="WP_259639113.1">
    <property type="nucleotide sequence ID" value="NZ_RBUA01000534.1"/>
</dbReference>
<comment type="caution">
    <text evidence="4">The sequence shown here is derived from an EMBL/GenBank/DDBJ whole genome shotgun (WGS) entry which is preliminary data.</text>
</comment>
<comment type="similarity">
    <text evidence="1">Belongs to the short-chain dehydrogenases/reductases (SDR) family.</text>
</comment>
<keyword evidence="3" id="KW-0812">Transmembrane</keyword>
<feature type="transmembrane region" description="Helical" evidence="3">
    <location>
        <begin position="93"/>
        <end position="115"/>
    </location>
</feature>
<dbReference type="Gene3D" id="3.40.50.720">
    <property type="entry name" value="NAD(P)-binding Rossmann-like Domain"/>
    <property type="match status" value="1"/>
</dbReference>
<protein>
    <submittedName>
        <fullName evidence="4">Uncharacterized protein</fullName>
    </submittedName>
</protein>
<dbReference type="SUPFAM" id="SSF51735">
    <property type="entry name" value="NAD(P)-binding Rossmann-fold domains"/>
    <property type="match status" value="1"/>
</dbReference>
<dbReference type="PANTHER" id="PTHR43976:SF16">
    <property type="entry name" value="SHORT-CHAIN DEHYDROGENASE_REDUCTASE FAMILY PROTEIN"/>
    <property type="match status" value="1"/>
</dbReference>
<evidence type="ECO:0000313" key="5">
    <source>
        <dbReference type="Proteomes" id="UP000280395"/>
    </source>
</evidence>
<dbReference type="Pfam" id="PF00106">
    <property type="entry name" value="adh_short"/>
    <property type="match status" value="1"/>
</dbReference>
<evidence type="ECO:0000256" key="2">
    <source>
        <dbReference type="ARBA" id="ARBA00023002"/>
    </source>
</evidence>
<dbReference type="PANTHER" id="PTHR43976">
    <property type="entry name" value="SHORT CHAIN DEHYDROGENASE"/>
    <property type="match status" value="1"/>
</dbReference>
<dbReference type="EMBL" id="RBUA01000534">
    <property type="protein sequence ID" value="RMU59054.1"/>
    <property type="molecule type" value="Genomic_DNA"/>
</dbReference>
<dbReference type="InterPro" id="IPR002347">
    <property type="entry name" value="SDR_fam"/>
</dbReference>
<accession>A0A3M5VMT7</accession>
<organism evidence="4 5">
    <name type="scientific">Pseudomonas syringae pv. avii</name>
    <dbReference type="NCBI Taxonomy" id="663959"/>
    <lineage>
        <taxon>Bacteria</taxon>
        <taxon>Pseudomonadati</taxon>
        <taxon>Pseudomonadota</taxon>
        <taxon>Gammaproteobacteria</taxon>
        <taxon>Pseudomonadales</taxon>
        <taxon>Pseudomonadaceae</taxon>
        <taxon>Pseudomonas</taxon>
        <taxon>Pseudomonas syringae</taxon>
    </lineage>
</organism>
<sequence length="116" mass="12647">MALDEQLRSLQVWINSAMVTVFSPIEHLTVQEIQRVTEVTYLGITKDTLVALKLLRPRNQGLIIQVGSALAYPAIPLQSAYCGAKLAASRESVLALTSTQLPAVLALVGVMVLLWF</sequence>
<keyword evidence="2" id="KW-0560">Oxidoreductase</keyword>
<name>A0A3M5VMT7_PSESX</name>
<dbReference type="GO" id="GO:0016491">
    <property type="term" value="F:oxidoreductase activity"/>
    <property type="evidence" value="ECO:0007669"/>
    <property type="project" value="UniProtKB-KW"/>
</dbReference>
<proteinExistence type="inferred from homology"/>
<evidence type="ECO:0000256" key="3">
    <source>
        <dbReference type="SAM" id="Phobius"/>
    </source>
</evidence>
<keyword evidence="3" id="KW-0472">Membrane</keyword>
<evidence type="ECO:0000313" key="4">
    <source>
        <dbReference type="EMBL" id="RMU59054.1"/>
    </source>
</evidence>
<keyword evidence="3" id="KW-1133">Transmembrane helix</keyword>
<dbReference type="InterPro" id="IPR051911">
    <property type="entry name" value="SDR_oxidoreductase"/>
</dbReference>